<evidence type="ECO:0008006" key="3">
    <source>
        <dbReference type="Google" id="ProtNLM"/>
    </source>
</evidence>
<proteinExistence type="predicted"/>
<evidence type="ECO:0000313" key="1">
    <source>
        <dbReference type="EMBL" id="ADG67920.1"/>
    </source>
</evidence>
<dbReference type="AlphaFoldDB" id="D5SYY8"/>
<dbReference type="HOGENOM" id="CLU_113730_5_2_0"/>
<organism evidence="1 2">
    <name type="scientific">Planctopirus limnophila (strain ATCC 43296 / DSM 3776 / IFAM 1008 / Mu 290)</name>
    <name type="common">Planctomyces limnophilus</name>
    <dbReference type="NCBI Taxonomy" id="521674"/>
    <lineage>
        <taxon>Bacteria</taxon>
        <taxon>Pseudomonadati</taxon>
        <taxon>Planctomycetota</taxon>
        <taxon>Planctomycetia</taxon>
        <taxon>Planctomycetales</taxon>
        <taxon>Planctomycetaceae</taxon>
        <taxon>Planctopirus</taxon>
    </lineage>
</organism>
<dbReference type="OrthoDB" id="289014at2"/>
<dbReference type="KEGG" id="plm:Plim_2093"/>
<keyword evidence="2" id="KW-1185">Reference proteome</keyword>
<dbReference type="Proteomes" id="UP000002220">
    <property type="component" value="Chromosome"/>
</dbReference>
<accession>D5SYY8</accession>
<gene>
    <name evidence="1" type="ordered locus">Plim_2093</name>
</gene>
<name>D5SYY8_PLAL2</name>
<reference evidence="1 2" key="1">
    <citation type="journal article" date="2010" name="Stand. Genomic Sci.">
        <title>Complete genome sequence of Planctomyces limnophilus type strain (Mu 290).</title>
        <authorList>
            <person name="Labutti K."/>
            <person name="Sikorski J."/>
            <person name="Schneider S."/>
            <person name="Nolan M."/>
            <person name="Lucas S."/>
            <person name="Glavina Del Rio T."/>
            <person name="Tice H."/>
            <person name="Cheng J.F."/>
            <person name="Goodwin L."/>
            <person name="Pitluck S."/>
            <person name="Liolios K."/>
            <person name="Ivanova N."/>
            <person name="Mavromatis K."/>
            <person name="Mikhailova N."/>
            <person name="Pati A."/>
            <person name="Chen A."/>
            <person name="Palaniappan K."/>
            <person name="Land M."/>
            <person name="Hauser L."/>
            <person name="Chang Y.J."/>
            <person name="Jeffries C.D."/>
            <person name="Tindall B.J."/>
            <person name="Rohde M."/>
            <person name="Goker M."/>
            <person name="Woyke T."/>
            <person name="Bristow J."/>
            <person name="Eisen J.A."/>
            <person name="Markowitz V."/>
            <person name="Hugenholtz P."/>
            <person name="Kyrpides N.C."/>
            <person name="Klenk H.P."/>
            <person name="Lapidus A."/>
        </authorList>
    </citation>
    <scope>NUCLEOTIDE SEQUENCE [LARGE SCALE GENOMIC DNA]</scope>
    <source>
        <strain evidence="2">ATCC 43296 / DSM 3776 / IFAM 1008 / Mu 290</strain>
    </source>
</reference>
<evidence type="ECO:0000313" key="2">
    <source>
        <dbReference type="Proteomes" id="UP000002220"/>
    </source>
</evidence>
<protein>
    <recommendedName>
        <fullName evidence="3">Carboxypeptidase regulatory-like domain-containing protein</fullName>
    </recommendedName>
</protein>
<dbReference type="STRING" id="521674.Plim_2093"/>
<dbReference type="RefSeq" id="WP_013110351.1">
    <property type="nucleotide sequence ID" value="NC_014148.1"/>
</dbReference>
<dbReference type="EMBL" id="CP001744">
    <property type="protein sequence ID" value="ADG67920.1"/>
    <property type="molecule type" value="Genomic_DNA"/>
</dbReference>
<sequence>MPAAMYRTGLLSLGILVLLVECLTSSGCGNGRPKLVKVTGKVTLDGKPLEGAAIVFQPKTSGEKAGFQRPSTGVTDAQGQFAVRTYEPGDGLPYGEYLVGVQKREVVGQPKVNPGDEASSSVNITYKWVVPKSYADPLGSTLTAHVTSSGMNPSEFALTTGGKPAQIEIVGPKARFNDP</sequence>